<dbReference type="Proteomes" id="UP000244989">
    <property type="component" value="Unassembled WGS sequence"/>
</dbReference>
<dbReference type="Pfam" id="PF09981">
    <property type="entry name" value="DUF2218"/>
    <property type="match status" value="1"/>
</dbReference>
<dbReference type="RefSeq" id="WP_108431794.1">
    <property type="nucleotide sequence ID" value="NZ_CP026947.1"/>
</dbReference>
<evidence type="ECO:0000313" key="2">
    <source>
        <dbReference type="Proteomes" id="UP000244989"/>
    </source>
</evidence>
<name>A0A2U1T4A0_9CORY</name>
<sequence>MTATSTARVACERPARYAKQLASHFAKKIETRFDPEEGRGHLSFSREQVRGEVEMIVGDGVLLLQIDTDDDYLEKVESVVGRHLVRFGTRDRLEVRWARPGGVEGLYFPPVEDENPDPEA</sequence>
<dbReference type="EMBL" id="QEEZ01000040">
    <property type="protein sequence ID" value="PWC00718.1"/>
    <property type="molecule type" value="Genomic_DNA"/>
</dbReference>
<evidence type="ECO:0000313" key="1">
    <source>
        <dbReference type="EMBL" id="PWC00718.1"/>
    </source>
</evidence>
<dbReference type="InterPro" id="IPR014543">
    <property type="entry name" value="UCP028291"/>
</dbReference>
<reference evidence="2" key="1">
    <citation type="submission" date="2018-04" db="EMBL/GenBank/DDBJ databases">
        <authorList>
            <person name="Liu S."/>
            <person name="Wang Z."/>
            <person name="Li J."/>
        </authorList>
    </citation>
    <scope>NUCLEOTIDE SEQUENCE [LARGE SCALE GENOMIC DNA]</scope>
    <source>
        <strain evidence="2">2189</strain>
    </source>
</reference>
<comment type="caution">
    <text evidence="1">The sequence shown here is derived from an EMBL/GenBank/DDBJ whole genome shotgun (WGS) entry which is preliminary data.</text>
</comment>
<gene>
    <name evidence="1" type="ORF">DF222_11335</name>
</gene>
<protein>
    <submittedName>
        <fullName evidence="1">DUF2218 domain-containing protein</fullName>
    </submittedName>
</protein>
<keyword evidence="2" id="KW-1185">Reference proteome</keyword>
<organism evidence="1 2">
    <name type="scientific">Corynebacterium yudongzhengii</name>
    <dbReference type="NCBI Taxonomy" id="2080740"/>
    <lineage>
        <taxon>Bacteria</taxon>
        <taxon>Bacillati</taxon>
        <taxon>Actinomycetota</taxon>
        <taxon>Actinomycetes</taxon>
        <taxon>Mycobacteriales</taxon>
        <taxon>Corynebacteriaceae</taxon>
        <taxon>Corynebacterium</taxon>
    </lineage>
</organism>
<dbReference type="AlphaFoldDB" id="A0A2U1T4A0"/>
<proteinExistence type="predicted"/>
<accession>A0A2U1T4A0</accession>
<dbReference type="OrthoDB" id="9806511at2"/>
<dbReference type="KEGG" id="cyz:C3B44_07275"/>
<dbReference type="Gene3D" id="3.30.310.50">
    <property type="entry name" value="Alpha-D-phosphohexomutase, C-terminal domain"/>
    <property type="match status" value="1"/>
</dbReference>